<organism evidence="1 2">
    <name type="scientific">Melastoma candidum</name>
    <dbReference type="NCBI Taxonomy" id="119954"/>
    <lineage>
        <taxon>Eukaryota</taxon>
        <taxon>Viridiplantae</taxon>
        <taxon>Streptophyta</taxon>
        <taxon>Embryophyta</taxon>
        <taxon>Tracheophyta</taxon>
        <taxon>Spermatophyta</taxon>
        <taxon>Magnoliopsida</taxon>
        <taxon>eudicotyledons</taxon>
        <taxon>Gunneridae</taxon>
        <taxon>Pentapetalae</taxon>
        <taxon>rosids</taxon>
        <taxon>malvids</taxon>
        <taxon>Myrtales</taxon>
        <taxon>Melastomataceae</taxon>
        <taxon>Melastomatoideae</taxon>
        <taxon>Melastomateae</taxon>
        <taxon>Melastoma</taxon>
    </lineage>
</organism>
<evidence type="ECO:0000313" key="1">
    <source>
        <dbReference type="EMBL" id="KAI4312624.1"/>
    </source>
</evidence>
<dbReference type="EMBL" id="CM042890">
    <property type="protein sequence ID" value="KAI4312624.1"/>
    <property type="molecule type" value="Genomic_DNA"/>
</dbReference>
<comment type="caution">
    <text evidence="1">The sequence shown here is derived from an EMBL/GenBank/DDBJ whole genome shotgun (WGS) entry which is preliminary data.</text>
</comment>
<reference evidence="2" key="1">
    <citation type="journal article" date="2023" name="Front. Plant Sci.">
        <title>Chromosomal-level genome assembly of Melastoma candidum provides insights into trichome evolution.</title>
        <authorList>
            <person name="Zhong Y."/>
            <person name="Wu W."/>
            <person name="Sun C."/>
            <person name="Zou P."/>
            <person name="Liu Y."/>
            <person name="Dai S."/>
            <person name="Zhou R."/>
        </authorList>
    </citation>
    <scope>NUCLEOTIDE SEQUENCE [LARGE SCALE GENOMIC DNA]</scope>
</reference>
<protein>
    <submittedName>
        <fullName evidence="1">Uncharacterized protein</fullName>
    </submittedName>
</protein>
<evidence type="ECO:0000313" key="2">
    <source>
        <dbReference type="Proteomes" id="UP001057402"/>
    </source>
</evidence>
<keyword evidence="2" id="KW-1185">Reference proteome</keyword>
<accession>A0ACB9LMT3</accession>
<gene>
    <name evidence="1" type="ORF">MLD38_037428</name>
</gene>
<dbReference type="Proteomes" id="UP001057402">
    <property type="component" value="Chromosome 11"/>
</dbReference>
<name>A0ACB9LMT3_9MYRT</name>
<proteinExistence type="predicted"/>
<sequence length="67" mass="7575">MHDNNEEDCMLLVAANFSFSGHNGDDVMIPTSSYTQRRRRPPGLAVIINQPTHAPKWLSISAPWRLL</sequence>